<protein>
    <recommendedName>
        <fullName evidence="3">Transglutaminase-like domain-containing protein</fullName>
    </recommendedName>
</protein>
<organism evidence="1 2">
    <name type="scientific">Xenorhabdus santafensis</name>
    <dbReference type="NCBI Taxonomy" id="2582833"/>
    <lineage>
        <taxon>Bacteria</taxon>
        <taxon>Pseudomonadati</taxon>
        <taxon>Pseudomonadota</taxon>
        <taxon>Gammaproteobacteria</taxon>
        <taxon>Enterobacterales</taxon>
        <taxon>Morganellaceae</taxon>
        <taxon>Xenorhabdus</taxon>
    </lineage>
</organism>
<proteinExistence type="predicted"/>
<dbReference type="EMBL" id="VCDN01000048">
    <property type="protein sequence ID" value="MDX7988298.1"/>
    <property type="molecule type" value="Genomic_DNA"/>
</dbReference>
<sequence>MSIEKIVNDVLSETRKYFNLKTPNRHYDEPTQLELPDHKRLFYSPENRKQREIMLLKTRCKIKDERNPYEINRILHSTQGQDHIGNCGEYSCKALEYLVKKSHLIMHMYGRPFDITIIAIKWPDIKWPKNKFDHAFVMISSNYLNKFPDKNNLSDLFCKPHDSEIWICDPWANIACHSYEYPFEWKIKMTKWDDNGKLLRCFGDILKPKEPDVYNLIDEGIKSVWFNQEVHSGHFRVL</sequence>
<reference evidence="2" key="1">
    <citation type="journal article" date="2024" name="Toxins">
        <title>Genome Sequence Analysis of Native Xenorhabdus Strains Isolated from Entomopathogenic Nematodes in Argentina.</title>
        <authorList>
            <person name="Palma L."/>
            <person name="Frizzo L."/>
            <person name="Kaiser S."/>
            <person name="Berry C."/>
            <person name="Caballero P."/>
            <person name="Bode H.B."/>
            <person name="Del Valle E.E."/>
        </authorList>
    </citation>
    <scope>NUCLEOTIDE SEQUENCE [LARGE SCALE GENOMIC DNA]</scope>
    <source>
        <strain evidence="2">12</strain>
    </source>
</reference>
<evidence type="ECO:0000313" key="1">
    <source>
        <dbReference type="EMBL" id="MDX7988298.1"/>
    </source>
</evidence>
<name>A0ABU4SBW9_9GAMM</name>
<dbReference type="RefSeq" id="WP_319930701.1">
    <property type="nucleotide sequence ID" value="NZ_VCDN01000048.1"/>
</dbReference>
<evidence type="ECO:0000313" key="2">
    <source>
        <dbReference type="Proteomes" id="UP001271890"/>
    </source>
</evidence>
<accession>A0ABU4SBW9</accession>
<comment type="caution">
    <text evidence="1">The sequence shown here is derived from an EMBL/GenBank/DDBJ whole genome shotgun (WGS) entry which is preliminary data.</text>
</comment>
<evidence type="ECO:0008006" key="3">
    <source>
        <dbReference type="Google" id="ProtNLM"/>
    </source>
</evidence>
<gene>
    <name evidence="1" type="ORF">FE392_13305</name>
</gene>
<keyword evidence="2" id="KW-1185">Reference proteome</keyword>
<dbReference type="Proteomes" id="UP001271890">
    <property type="component" value="Unassembled WGS sequence"/>
</dbReference>